<evidence type="ECO:0000313" key="2">
    <source>
        <dbReference type="EMBL" id="NWK54123.1"/>
    </source>
</evidence>
<proteinExistence type="predicted"/>
<accession>A0A851G940</accession>
<dbReference type="Proteomes" id="UP000557872">
    <property type="component" value="Unassembled WGS sequence"/>
</dbReference>
<dbReference type="AlphaFoldDB" id="A0A851G940"/>
<gene>
    <name evidence="2" type="ORF">HW115_00750</name>
</gene>
<feature type="domain" description="NADP-dependent oxidoreductase" evidence="1">
    <location>
        <begin position="15"/>
        <end position="320"/>
    </location>
</feature>
<dbReference type="SUPFAM" id="SSF51430">
    <property type="entry name" value="NAD(P)-linked oxidoreductase"/>
    <property type="match status" value="1"/>
</dbReference>
<protein>
    <submittedName>
        <fullName evidence="2">Aldo/keto reductase</fullName>
    </submittedName>
</protein>
<sequence>MQYRPFGKTNWQVSEIGFGAWQLGGTWGKVDDQESIDTLLYAFSQGINFVDTAALYGAGRSEEVVGKALRQWQQHSKDPIYIASKIPPAVWNQQMDIDAPMRGRYPLVYAKEQVESCLRRLNIDCLDLIQLHGWYHKGCYELDWLEALNTLKSEGKVQHIGVSLHDARPDQGVMLAKLGLVDSIQVLFNIFEQEPMLELFPAACESNTAIIARVPLDSGSLTGTWTKETIEQWPGDDKRHQMYAKDGNFEHTLERIEKIKDTCTPYYTGLAEAALRFVLHHKAVSLTIPGMRNGHEVDLNIHHSDGAKFPNELVKQLRQHTWKHSFY</sequence>
<reference evidence="2 3" key="1">
    <citation type="submission" date="2020-07" db="EMBL/GenBank/DDBJ databases">
        <title>Roseicoccus Jingziensis gen. nov., sp. nov., isolated from coastal seawater.</title>
        <authorList>
            <person name="Feng X."/>
        </authorList>
    </citation>
    <scope>NUCLEOTIDE SEQUENCE [LARGE SCALE GENOMIC DNA]</scope>
    <source>
        <strain evidence="2 3">N1E253</strain>
    </source>
</reference>
<dbReference type="PANTHER" id="PTHR43312:SF1">
    <property type="entry name" value="NADP-DEPENDENT OXIDOREDUCTASE DOMAIN-CONTAINING PROTEIN"/>
    <property type="match status" value="1"/>
</dbReference>
<dbReference type="InterPro" id="IPR053135">
    <property type="entry name" value="AKR2_Oxidoreductase"/>
</dbReference>
<keyword evidence="3" id="KW-1185">Reference proteome</keyword>
<dbReference type="InterPro" id="IPR023210">
    <property type="entry name" value="NADP_OxRdtase_dom"/>
</dbReference>
<dbReference type="RefSeq" id="WP_178930667.1">
    <property type="nucleotide sequence ID" value="NZ_JACBAZ010000001.1"/>
</dbReference>
<dbReference type="EMBL" id="JACBAZ010000001">
    <property type="protein sequence ID" value="NWK54123.1"/>
    <property type="molecule type" value="Genomic_DNA"/>
</dbReference>
<dbReference type="CDD" id="cd19086">
    <property type="entry name" value="AKR_AKR11C1"/>
    <property type="match status" value="1"/>
</dbReference>
<name>A0A851G940_9BACT</name>
<dbReference type="PANTHER" id="PTHR43312">
    <property type="entry name" value="D-THREO-ALDOSE 1-DEHYDROGENASE"/>
    <property type="match status" value="1"/>
</dbReference>
<evidence type="ECO:0000259" key="1">
    <source>
        <dbReference type="Pfam" id="PF00248"/>
    </source>
</evidence>
<dbReference type="InterPro" id="IPR036812">
    <property type="entry name" value="NAD(P)_OxRdtase_dom_sf"/>
</dbReference>
<organism evidence="2 3">
    <name type="scientific">Oceaniferula marina</name>
    <dbReference type="NCBI Taxonomy" id="2748318"/>
    <lineage>
        <taxon>Bacteria</taxon>
        <taxon>Pseudomonadati</taxon>
        <taxon>Verrucomicrobiota</taxon>
        <taxon>Verrucomicrobiia</taxon>
        <taxon>Verrucomicrobiales</taxon>
        <taxon>Verrucomicrobiaceae</taxon>
        <taxon>Oceaniferula</taxon>
    </lineage>
</organism>
<dbReference type="Pfam" id="PF00248">
    <property type="entry name" value="Aldo_ket_red"/>
    <property type="match status" value="1"/>
</dbReference>
<comment type="caution">
    <text evidence="2">The sequence shown here is derived from an EMBL/GenBank/DDBJ whole genome shotgun (WGS) entry which is preliminary data.</text>
</comment>
<dbReference type="Gene3D" id="3.20.20.100">
    <property type="entry name" value="NADP-dependent oxidoreductase domain"/>
    <property type="match status" value="1"/>
</dbReference>
<evidence type="ECO:0000313" key="3">
    <source>
        <dbReference type="Proteomes" id="UP000557872"/>
    </source>
</evidence>